<gene>
    <name evidence="5" type="ORF">ACFSUL_18120</name>
</gene>
<evidence type="ECO:0000259" key="4">
    <source>
        <dbReference type="SMART" id="SM00861"/>
    </source>
</evidence>
<dbReference type="EMBL" id="JBHUMF010000031">
    <property type="protein sequence ID" value="MFD2682658.1"/>
    <property type="molecule type" value="Genomic_DNA"/>
</dbReference>
<evidence type="ECO:0000313" key="6">
    <source>
        <dbReference type="Proteomes" id="UP001597506"/>
    </source>
</evidence>
<keyword evidence="6" id="KW-1185">Reference proteome</keyword>
<dbReference type="Gene3D" id="3.40.50.970">
    <property type="match status" value="1"/>
</dbReference>
<dbReference type="CDD" id="cd07036">
    <property type="entry name" value="TPP_PYR_E1-PDHc-beta_like"/>
    <property type="match status" value="1"/>
</dbReference>
<dbReference type="InterPro" id="IPR009014">
    <property type="entry name" value="Transketo_C/PFOR_II"/>
</dbReference>
<evidence type="ECO:0000256" key="1">
    <source>
        <dbReference type="ARBA" id="ARBA00001964"/>
    </source>
</evidence>
<dbReference type="SMART" id="SM00861">
    <property type="entry name" value="Transket_pyr"/>
    <property type="match status" value="1"/>
</dbReference>
<comment type="caution">
    <text evidence="5">The sequence shown here is derived from an EMBL/GenBank/DDBJ whole genome shotgun (WGS) entry which is preliminary data.</text>
</comment>
<accession>A0ABW5RVF8</accession>
<dbReference type="Proteomes" id="UP001597506">
    <property type="component" value="Unassembled WGS sequence"/>
</dbReference>
<dbReference type="RefSeq" id="WP_071412675.1">
    <property type="nucleotide sequence ID" value="NZ_JBHUMF010000031.1"/>
</dbReference>
<keyword evidence="2 5" id="KW-0560">Oxidoreductase</keyword>
<evidence type="ECO:0000256" key="2">
    <source>
        <dbReference type="ARBA" id="ARBA00023002"/>
    </source>
</evidence>
<dbReference type="NCBIfam" id="NF006667">
    <property type="entry name" value="PRK09212.1"/>
    <property type="match status" value="1"/>
</dbReference>
<dbReference type="PANTHER" id="PTHR43257">
    <property type="entry name" value="PYRUVATE DEHYDROGENASE E1 COMPONENT BETA SUBUNIT"/>
    <property type="match status" value="1"/>
</dbReference>
<dbReference type="EC" id="1.2.4.-" evidence="5"/>
<feature type="domain" description="Transketolase-like pyrimidine-binding" evidence="4">
    <location>
        <begin position="16"/>
        <end position="191"/>
    </location>
</feature>
<sequence length="337" mass="36509">MMTISTNAGEVKVKTLNMRQAIIEALTEEMERDPSTVLFGEDVGKFGGVFGATKGLHEKFGNRVFDTPIAETTIVAAALGMAISGGMRPIPELQFGDFVGVAFDEVFHKLGKWRWMHGGQMEVPVTLRLPIGIAGGAGPEHSQSPQALFMHAPGLQICVPSTPADAKGLLKSAIRENNPVLFFEHKVLYDVKGEVPEGEYLIPLGKADIKREGSDVTIIATALQVQTALNAAKSLAKQGVEAEVVDPRTLAPLDMETILNSVRKTGRVLIVHEEPTTGGSGAEISAQIQEEALFDLHAPIKRIGSPDVPIAQSIYLEQFYRPSEEQIIDVVNELMEY</sequence>
<protein>
    <submittedName>
        <fullName evidence="5">Alpha-ketoacid dehydrogenase subunit beta</fullName>
        <ecNumber evidence="5">1.2.4.-</ecNumber>
    </submittedName>
</protein>
<name>A0ABW5RVF8_9BACI</name>
<dbReference type="SUPFAM" id="SSF52518">
    <property type="entry name" value="Thiamin diphosphate-binding fold (THDP-binding)"/>
    <property type="match status" value="1"/>
</dbReference>
<reference evidence="6" key="1">
    <citation type="journal article" date="2019" name="Int. J. Syst. Evol. Microbiol.">
        <title>The Global Catalogue of Microorganisms (GCM) 10K type strain sequencing project: providing services to taxonomists for standard genome sequencing and annotation.</title>
        <authorList>
            <consortium name="The Broad Institute Genomics Platform"/>
            <consortium name="The Broad Institute Genome Sequencing Center for Infectious Disease"/>
            <person name="Wu L."/>
            <person name="Ma J."/>
        </authorList>
    </citation>
    <scope>NUCLEOTIDE SEQUENCE [LARGE SCALE GENOMIC DNA]</scope>
    <source>
        <strain evidence="6">KCTC 3913</strain>
    </source>
</reference>
<dbReference type="PANTHER" id="PTHR43257:SF2">
    <property type="entry name" value="PYRUVATE DEHYDROGENASE E1 COMPONENT SUBUNIT BETA"/>
    <property type="match status" value="1"/>
</dbReference>
<dbReference type="Pfam" id="PF02779">
    <property type="entry name" value="Transket_pyr"/>
    <property type="match status" value="1"/>
</dbReference>
<keyword evidence="3" id="KW-0786">Thiamine pyrophosphate</keyword>
<dbReference type="GO" id="GO:0016491">
    <property type="term" value="F:oxidoreductase activity"/>
    <property type="evidence" value="ECO:0007669"/>
    <property type="project" value="UniProtKB-KW"/>
</dbReference>
<organism evidence="5 6">
    <name type="scientific">Bacillus seohaeanensis</name>
    <dbReference type="NCBI Taxonomy" id="284580"/>
    <lineage>
        <taxon>Bacteria</taxon>
        <taxon>Bacillati</taxon>
        <taxon>Bacillota</taxon>
        <taxon>Bacilli</taxon>
        <taxon>Bacillales</taxon>
        <taxon>Bacillaceae</taxon>
        <taxon>Bacillus</taxon>
    </lineage>
</organism>
<dbReference type="InterPro" id="IPR029061">
    <property type="entry name" value="THDP-binding"/>
</dbReference>
<comment type="cofactor">
    <cofactor evidence="1">
        <name>thiamine diphosphate</name>
        <dbReference type="ChEBI" id="CHEBI:58937"/>
    </cofactor>
</comment>
<evidence type="ECO:0000313" key="5">
    <source>
        <dbReference type="EMBL" id="MFD2682658.1"/>
    </source>
</evidence>
<dbReference type="SUPFAM" id="SSF52922">
    <property type="entry name" value="TK C-terminal domain-like"/>
    <property type="match status" value="1"/>
</dbReference>
<dbReference type="InterPro" id="IPR005475">
    <property type="entry name" value="Transketolase-like_Pyr-bd"/>
</dbReference>
<dbReference type="InterPro" id="IPR033248">
    <property type="entry name" value="Transketolase_C"/>
</dbReference>
<proteinExistence type="predicted"/>
<evidence type="ECO:0000256" key="3">
    <source>
        <dbReference type="ARBA" id="ARBA00023052"/>
    </source>
</evidence>
<dbReference type="Gene3D" id="3.40.50.920">
    <property type="match status" value="1"/>
</dbReference>
<dbReference type="Pfam" id="PF02780">
    <property type="entry name" value="Transketolase_C"/>
    <property type="match status" value="1"/>
</dbReference>